<comment type="caution">
    <text evidence="1">The sequence shown here is derived from an EMBL/GenBank/DDBJ whole genome shotgun (WGS) entry which is preliminary data.</text>
</comment>
<evidence type="ECO:0000313" key="1">
    <source>
        <dbReference type="EMBL" id="VVU99732.1"/>
    </source>
</evidence>
<dbReference type="EMBL" id="CABVMM010000003">
    <property type="protein sequence ID" value="VVU99732.1"/>
    <property type="molecule type" value="Genomic_DNA"/>
</dbReference>
<keyword evidence="2" id="KW-1185">Reference proteome</keyword>
<proteinExistence type="predicted"/>
<protein>
    <submittedName>
        <fullName evidence="1">Uncharacterized protein</fullName>
    </submittedName>
</protein>
<name>A0AC61Y5Q2_9FLAO</name>
<gene>
    <name evidence="1" type="ORF">FVB9532_00989</name>
</gene>
<organism evidence="1 2">
    <name type="scientific">Mesonia oceanica</name>
    <dbReference type="NCBI Taxonomy" id="2687242"/>
    <lineage>
        <taxon>Bacteria</taxon>
        <taxon>Pseudomonadati</taxon>
        <taxon>Bacteroidota</taxon>
        <taxon>Flavobacteriia</taxon>
        <taxon>Flavobacteriales</taxon>
        <taxon>Flavobacteriaceae</taxon>
        <taxon>Mesonia</taxon>
    </lineage>
</organism>
<reference evidence="1" key="1">
    <citation type="submission" date="2019-09" db="EMBL/GenBank/DDBJ databases">
        <authorList>
            <person name="Rodrigo-Torres L."/>
            <person name="Arahal R. D."/>
            <person name="Lucena T."/>
        </authorList>
    </citation>
    <scope>NUCLEOTIDE SEQUENCE</scope>
    <source>
        <strain evidence="1">ISS653</strain>
    </source>
</reference>
<evidence type="ECO:0000313" key="2">
    <source>
        <dbReference type="Proteomes" id="UP000356253"/>
    </source>
</evidence>
<accession>A0AC61Y5Q2</accession>
<dbReference type="Proteomes" id="UP000356253">
    <property type="component" value="Unassembled WGS sequence"/>
</dbReference>
<sequence>MEEMKQNIVPSFICPGAAKSGTTTLFSILETHMGIYLYSGKEIGYFGKGDRYSKGYNWYKKNYFSENKSNKVSGDISTNYMTYSKLAAKRIYETLGPEVKLIFILRNPAKRAFSHYKMRKFNNLSEEEDFSSLVSKLVFDKKAFSKAYTDKLSANFGELTEKEQQDWKMLNYFF</sequence>